<name>A0A2P6MTL4_9EUKA</name>
<protein>
    <submittedName>
        <fullName evidence="2">Uncharacterized protein</fullName>
    </submittedName>
</protein>
<keyword evidence="1" id="KW-1133">Transmembrane helix</keyword>
<dbReference type="EMBL" id="MDYQ01000419">
    <property type="protein sequence ID" value="PRP75045.1"/>
    <property type="molecule type" value="Genomic_DNA"/>
</dbReference>
<dbReference type="Proteomes" id="UP000241769">
    <property type="component" value="Unassembled WGS sequence"/>
</dbReference>
<proteinExistence type="predicted"/>
<comment type="caution">
    <text evidence="2">The sequence shown here is derived from an EMBL/GenBank/DDBJ whole genome shotgun (WGS) entry which is preliminary data.</text>
</comment>
<dbReference type="AlphaFoldDB" id="A0A2P6MTL4"/>
<reference evidence="2 3" key="1">
    <citation type="journal article" date="2018" name="Genome Biol. Evol.">
        <title>Multiple Roots of Fruiting Body Formation in Amoebozoa.</title>
        <authorList>
            <person name="Hillmann F."/>
            <person name="Forbes G."/>
            <person name="Novohradska S."/>
            <person name="Ferling I."/>
            <person name="Riege K."/>
            <person name="Groth M."/>
            <person name="Westermann M."/>
            <person name="Marz M."/>
            <person name="Spaller T."/>
            <person name="Winckler T."/>
            <person name="Schaap P."/>
            <person name="Glockner G."/>
        </authorList>
    </citation>
    <scope>NUCLEOTIDE SEQUENCE [LARGE SCALE GENOMIC DNA]</scope>
    <source>
        <strain evidence="2 3">Jena</strain>
    </source>
</reference>
<sequence>MSLEVQLEETQKELENKIEFIRKQMIVIRAFNERSIKCAVLLSNWSCLQQSPLLMKQDQIRSGARLLQSQRAVSRCKFQKQKYSRNSPDALAERIWRRETNVLQDEKVQDETGQGDEESALMTISWQKQGKREFIDLSEEIFIFNQTHNTQTPQHVQRRVRCLKQGMAAQIRDKAPKGSEVQQAANQVVHCNNNKKSLYKSYILKDSSLCGSASKQETTHRSSVRIAPYLLRLRLERPQILGSVFYCPFEENPSSISLGNNTPTQRFESVSSTVHSLWATIQAIHKLSSLSPRRRTPLEHSQGNFIRLNRTLGLSVFEKRVCGTFQFDSSRPINIGPVDLSAAQVDLTLPSTRPGVNLDGDYIVSQAPAPQTAPAVFPGPLWGSTGLSGSSSHRGSEAMIVEIRQLRQTIQAVRRTMPARVVRCWDIADRSVAWATLKCCSFLIILLGAMASIYRLINKLQSQIPQHSNDKQKD</sequence>
<feature type="transmembrane region" description="Helical" evidence="1">
    <location>
        <begin position="432"/>
        <end position="457"/>
    </location>
</feature>
<keyword evidence="1" id="KW-0472">Membrane</keyword>
<evidence type="ECO:0000313" key="3">
    <source>
        <dbReference type="Proteomes" id="UP000241769"/>
    </source>
</evidence>
<keyword evidence="1" id="KW-0812">Transmembrane</keyword>
<dbReference type="InParanoid" id="A0A2P6MTL4"/>
<gene>
    <name evidence="2" type="ORF">PROFUN_03881</name>
</gene>
<keyword evidence="3" id="KW-1185">Reference proteome</keyword>
<evidence type="ECO:0000313" key="2">
    <source>
        <dbReference type="EMBL" id="PRP75045.1"/>
    </source>
</evidence>
<evidence type="ECO:0000256" key="1">
    <source>
        <dbReference type="SAM" id="Phobius"/>
    </source>
</evidence>
<accession>A0A2P6MTL4</accession>
<organism evidence="2 3">
    <name type="scientific">Planoprotostelium fungivorum</name>
    <dbReference type="NCBI Taxonomy" id="1890364"/>
    <lineage>
        <taxon>Eukaryota</taxon>
        <taxon>Amoebozoa</taxon>
        <taxon>Evosea</taxon>
        <taxon>Variosea</taxon>
        <taxon>Cavosteliida</taxon>
        <taxon>Cavosteliaceae</taxon>
        <taxon>Planoprotostelium</taxon>
    </lineage>
</organism>